<accession>A0A4R6IVA9</accession>
<reference evidence="2 3" key="1">
    <citation type="submission" date="2019-03" db="EMBL/GenBank/DDBJ databases">
        <title>Genomic Encyclopedia of Archaeal and Bacterial Type Strains, Phase II (KMG-II): from individual species to whole genera.</title>
        <authorList>
            <person name="Goeker M."/>
        </authorList>
    </citation>
    <scope>NUCLEOTIDE SEQUENCE [LARGE SCALE GENOMIC DNA]</scope>
    <source>
        <strain evidence="2 3">DSM 28323</strain>
    </source>
</reference>
<dbReference type="Proteomes" id="UP000295741">
    <property type="component" value="Unassembled WGS sequence"/>
</dbReference>
<feature type="signal peptide" evidence="1">
    <location>
        <begin position="1"/>
        <end position="19"/>
    </location>
</feature>
<evidence type="ECO:0000313" key="2">
    <source>
        <dbReference type="EMBL" id="TDO26564.1"/>
    </source>
</evidence>
<gene>
    <name evidence="2" type="ORF">BC659_1871</name>
</gene>
<dbReference type="RefSeq" id="WP_133474406.1">
    <property type="nucleotide sequence ID" value="NZ_SNWP01000011.1"/>
</dbReference>
<comment type="caution">
    <text evidence="2">The sequence shown here is derived from an EMBL/GenBank/DDBJ whole genome shotgun (WGS) entry which is preliminary data.</text>
</comment>
<sequence>MKKISVFLMAALLVGVASAFTTVKPVKQQVAYGFDGVQWHEVNTEDINVTFQCISGTEYCLFDEPNGTPLPGRLSNEQFVKIP</sequence>
<dbReference type="OrthoDB" id="828125at2"/>
<protein>
    <submittedName>
        <fullName evidence="2">Uncharacterized protein</fullName>
    </submittedName>
</protein>
<evidence type="ECO:0000313" key="3">
    <source>
        <dbReference type="Proteomes" id="UP000295741"/>
    </source>
</evidence>
<keyword evidence="3" id="KW-1185">Reference proteome</keyword>
<evidence type="ECO:0000256" key="1">
    <source>
        <dbReference type="SAM" id="SignalP"/>
    </source>
</evidence>
<keyword evidence="1" id="KW-0732">Signal</keyword>
<dbReference type="AlphaFoldDB" id="A0A4R6IVA9"/>
<name>A0A4R6IVA9_9BACT</name>
<feature type="chain" id="PRO_5020506960" evidence="1">
    <location>
        <begin position="20"/>
        <end position="83"/>
    </location>
</feature>
<proteinExistence type="predicted"/>
<organism evidence="2 3">
    <name type="scientific">Sediminibacterium goheungense</name>
    <dbReference type="NCBI Taxonomy" id="1086393"/>
    <lineage>
        <taxon>Bacteria</taxon>
        <taxon>Pseudomonadati</taxon>
        <taxon>Bacteroidota</taxon>
        <taxon>Chitinophagia</taxon>
        <taxon>Chitinophagales</taxon>
        <taxon>Chitinophagaceae</taxon>
        <taxon>Sediminibacterium</taxon>
    </lineage>
</organism>
<dbReference type="EMBL" id="SNWP01000011">
    <property type="protein sequence ID" value="TDO26564.1"/>
    <property type="molecule type" value="Genomic_DNA"/>
</dbReference>